<organism evidence="1 2">
    <name type="scientific">Cetraspora pellucida</name>
    <dbReference type="NCBI Taxonomy" id="1433469"/>
    <lineage>
        <taxon>Eukaryota</taxon>
        <taxon>Fungi</taxon>
        <taxon>Fungi incertae sedis</taxon>
        <taxon>Mucoromycota</taxon>
        <taxon>Glomeromycotina</taxon>
        <taxon>Glomeromycetes</taxon>
        <taxon>Diversisporales</taxon>
        <taxon>Gigasporaceae</taxon>
        <taxon>Cetraspora</taxon>
    </lineage>
</organism>
<dbReference type="Proteomes" id="UP000789366">
    <property type="component" value="Unassembled WGS sequence"/>
</dbReference>
<name>A0ACA9QNS4_9GLOM</name>
<gene>
    <name evidence="1" type="ORF">SPELUC_LOCUS14562</name>
</gene>
<comment type="caution">
    <text evidence="1">The sequence shown here is derived from an EMBL/GenBank/DDBJ whole genome shotgun (WGS) entry which is preliminary data.</text>
</comment>
<protein>
    <submittedName>
        <fullName evidence="1">8569_t:CDS:1</fullName>
    </submittedName>
</protein>
<feature type="non-terminal residue" evidence="1">
    <location>
        <position position="1"/>
    </location>
</feature>
<proteinExistence type="predicted"/>
<sequence>KKNKNGSIKEVKTCMDCRTKISSTTQIKNDQKQKESLMQNQEVAIASEI</sequence>
<evidence type="ECO:0000313" key="1">
    <source>
        <dbReference type="EMBL" id="CAG8752248.1"/>
    </source>
</evidence>
<dbReference type="EMBL" id="CAJVPW010043498">
    <property type="protein sequence ID" value="CAG8752248.1"/>
    <property type="molecule type" value="Genomic_DNA"/>
</dbReference>
<evidence type="ECO:0000313" key="2">
    <source>
        <dbReference type="Proteomes" id="UP000789366"/>
    </source>
</evidence>
<accession>A0ACA9QNS4</accession>
<reference evidence="1" key="1">
    <citation type="submission" date="2021-06" db="EMBL/GenBank/DDBJ databases">
        <authorList>
            <person name="Kallberg Y."/>
            <person name="Tangrot J."/>
            <person name="Rosling A."/>
        </authorList>
    </citation>
    <scope>NUCLEOTIDE SEQUENCE</scope>
    <source>
        <strain evidence="1">28 12/20/2015</strain>
    </source>
</reference>
<keyword evidence="2" id="KW-1185">Reference proteome</keyword>
<feature type="non-terminal residue" evidence="1">
    <location>
        <position position="49"/>
    </location>
</feature>